<evidence type="ECO:0000313" key="4">
    <source>
        <dbReference type="Proteomes" id="UP000291600"/>
    </source>
</evidence>
<keyword evidence="1" id="KW-1133">Transmembrane helix</keyword>
<feature type="transmembrane region" description="Helical" evidence="1">
    <location>
        <begin position="234"/>
        <end position="254"/>
    </location>
</feature>
<feature type="domain" description="Acyltransferase 3" evidence="2">
    <location>
        <begin position="17"/>
        <end position="340"/>
    </location>
</feature>
<comment type="caution">
    <text evidence="3">The sequence shown here is derived from an EMBL/GenBank/DDBJ whole genome shotgun (WGS) entry which is preliminary data.</text>
</comment>
<dbReference type="GO" id="GO:0016746">
    <property type="term" value="F:acyltransferase activity"/>
    <property type="evidence" value="ECO:0007669"/>
    <property type="project" value="UniProtKB-KW"/>
</dbReference>
<evidence type="ECO:0000256" key="1">
    <source>
        <dbReference type="SAM" id="Phobius"/>
    </source>
</evidence>
<dbReference type="Pfam" id="PF01757">
    <property type="entry name" value="Acyl_transf_3"/>
    <property type="match status" value="1"/>
</dbReference>
<keyword evidence="3" id="KW-0012">Acyltransferase</keyword>
<feature type="transmembrane region" description="Helical" evidence="1">
    <location>
        <begin position="166"/>
        <end position="199"/>
    </location>
</feature>
<keyword evidence="3" id="KW-0808">Transferase</keyword>
<dbReference type="RefSeq" id="WP_130971289.1">
    <property type="nucleotide sequence ID" value="NZ_SITJ01000076.1"/>
</dbReference>
<reference evidence="3 4" key="1">
    <citation type="submission" date="2019-02" db="EMBL/GenBank/DDBJ databases">
        <title>Comparative genomic analysis of the Hafnia genus genomes.</title>
        <authorList>
            <person name="Zhiqiu Y."/>
            <person name="Chao Y."/>
            <person name="Yuhui D."/>
            <person name="Di H."/>
            <person name="Bin L."/>
        </authorList>
    </citation>
    <scope>NUCLEOTIDE SEQUENCE [LARGE SCALE GENOMIC DNA]</scope>
    <source>
        <strain evidence="3 4">PCM_1210</strain>
    </source>
</reference>
<keyword evidence="1" id="KW-0812">Transmembrane</keyword>
<dbReference type="EMBL" id="SITJ01000076">
    <property type="protein sequence ID" value="TBL66538.1"/>
    <property type="molecule type" value="Genomic_DNA"/>
</dbReference>
<dbReference type="InterPro" id="IPR002656">
    <property type="entry name" value="Acyl_transf_3_dom"/>
</dbReference>
<feature type="transmembrane region" description="Helical" evidence="1">
    <location>
        <begin position="80"/>
        <end position="102"/>
    </location>
</feature>
<feature type="transmembrane region" description="Helical" evidence="1">
    <location>
        <begin position="211"/>
        <end position="229"/>
    </location>
</feature>
<feature type="transmembrane region" description="Helical" evidence="1">
    <location>
        <begin position="266"/>
        <end position="286"/>
    </location>
</feature>
<organism evidence="3 4">
    <name type="scientific">Hafnia alvei</name>
    <dbReference type="NCBI Taxonomy" id="569"/>
    <lineage>
        <taxon>Bacteria</taxon>
        <taxon>Pseudomonadati</taxon>
        <taxon>Pseudomonadota</taxon>
        <taxon>Gammaproteobacteria</taxon>
        <taxon>Enterobacterales</taxon>
        <taxon>Hafniaceae</taxon>
        <taxon>Hafnia</taxon>
    </lineage>
</organism>
<evidence type="ECO:0000313" key="3">
    <source>
        <dbReference type="EMBL" id="TBL66538.1"/>
    </source>
</evidence>
<keyword evidence="1" id="KW-0472">Membrane</keyword>
<gene>
    <name evidence="3" type="ORF">EYY96_16285</name>
</gene>
<dbReference type="InterPro" id="IPR050879">
    <property type="entry name" value="Acyltransferase_3"/>
</dbReference>
<dbReference type="Proteomes" id="UP000291600">
    <property type="component" value="Unassembled WGS sequence"/>
</dbReference>
<protein>
    <submittedName>
        <fullName evidence="3">Acyltransferase</fullName>
    </submittedName>
</protein>
<proteinExistence type="predicted"/>
<feature type="transmembrane region" description="Helical" evidence="1">
    <location>
        <begin position="20"/>
        <end position="37"/>
    </location>
</feature>
<dbReference type="PANTHER" id="PTHR23028">
    <property type="entry name" value="ACETYLTRANSFERASE"/>
    <property type="match status" value="1"/>
</dbReference>
<accession>A0ABD7Q284</accession>
<feature type="transmembrane region" description="Helical" evidence="1">
    <location>
        <begin position="49"/>
        <end position="68"/>
    </location>
</feature>
<name>A0ABD7Q284_HAFAL</name>
<feature type="transmembrane region" description="Helical" evidence="1">
    <location>
        <begin position="322"/>
        <end position="347"/>
    </location>
</feature>
<feature type="transmembrane region" description="Helical" evidence="1">
    <location>
        <begin position="298"/>
        <end position="316"/>
    </location>
</feature>
<dbReference type="PANTHER" id="PTHR23028:SF53">
    <property type="entry name" value="ACYL_TRANSF_3 DOMAIN-CONTAINING PROTEIN"/>
    <property type="match status" value="1"/>
</dbReference>
<evidence type="ECO:0000259" key="2">
    <source>
        <dbReference type="Pfam" id="PF01757"/>
    </source>
</evidence>
<sequence length="366" mass="42570">MIIEKENNQSNNKEIYTLSFLRGIASLYVVIGHVMIWGGYKGYFPNPKVAVDVFIFISGFLIFGGFFSKKRSLQSYFKHRFFRIAPCYYFSILVFTLLYPYINEGLVYIQSLDRTRWPIGSKYDAGLVVYDLKSILMHISFIFGLFPKYSQSSYVGDWSISLEMQFYLLAPVLVVFLSRWWSVCILTLIAIYACVFSSLNAYTLSFTEPSLIIIKLHIFILGGVIFLAVRMRGLWYRIFLISLALLLIYAQYWIQRYTFLSNNSSMYLLISIVLVLFYKNLNYIFNNFIVRFLSNISYPLYLIHGVFIALSGLIYMKSDCNVSLFVLMAIVTIPLSILSAWLISITIEKKGMELAKKEMFKFKSRK</sequence>
<dbReference type="AlphaFoldDB" id="A0ABD7Q284"/>